<dbReference type="EC" id="3.1.3.16" evidence="3"/>
<evidence type="ECO:0000259" key="12">
    <source>
        <dbReference type="PROSITE" id="PS51746"/>
    </source>
</evidence>
<feature type="domain" description="PPM-type phosphatase" evidence="12">
    <location>
        <begin position="153"/>
        <end position="280"/>
    </location>
</feature>
<keyword evidence="4" id="KW-0479">Metal-binding</keyword>
<keyword evidence="7" id="KW-0904">Protein phosphatase</keyword>
<dbReference type="PANTHER" id="PTHR13832">
    <property type="entry name" value="PROTEIN PHOSPHATASE 2C"/>
    <property type="match status" value="1"/>
</dbReference>
<accession>A0A813JUD8</accession>
<keyword evidence="8" id="KW-0464">Manganese</keyword>
<evidence type="ECO:0000256" key="7">
    <source>
        <dbReference type="ARBA" id="ARBA00022912"/>
    </source>
</evidence>
<name>A0A813JUD8_POLGL</name>
<sequence>DFFAKAKADREARGKAAAAPPSADDAAEDFFARARASREAAADEKPAGKERPDEAEVRNIYAKRKMEDGEDGAQGFFLKAKAERDVAKDSGAFQEQPSDADTGAEDFFARSRAARTAAAAAASAPADGEAPAAPAAAPAEPEVEVKRPFLKLVVESCTMQGRRPKQEDRHVKVADLTKAAKALKMPIDHLEQPCGYFSVFDGHQGDQCSGYISKNFHVKLLKRLSADTDTASWTDERFSSCLTEICEELDTEFLAKFRTALDGSTLVVALITGQRIFTAW</sequence>
<evidence type="ECO:0000256" key="1">
    <source>
        <dbReference type="ARBA" id="ARBA00001936"/>
    </source>
</evidence>
<dbReference type="GO" id="GO:0046872">
    <property type="term" value="F:metal ion binding"/>
    <property type="evidence" value="ECO:0007669"/>
    <property type="project" value="UniProtKB-KW"/>
</dbReference>
<dbReference type="Proteomes" id="UP000626109">
    <property type="component" value="Unassembled WGS sequence"/>
</dbReference>
<dbReference type="InterPro" id="IPR001932">
    <property type="entry name" value="PPM-type_phosphatase-like_dom"/>
</dbReference>
<feature type="non-terminal residue" evidence="13">
    <location>
        <position position="280"/>
    </location>
</feature>
<dbReference type="InterPro" id="IPR036457">
    <property type="entry name" value="PPM-type-like_dom_sf"/>
</dbReference>
<feature type="compositionally biased region" description="Low complexity" evidence="11">
    <location>
        <begin position="15"/>
        <end position="24"/>
    </location>
</feature>
<organism evidence="13 14">
    <name type="scientific">Polarella glacialis</name>
    <name type="common">Dinoflagellate</name>
    <dbReference type="NCBI Taxonomy" id="89957"/>
    <lineage>
        <taxon>Eukaryota</taxon>
        <taxon>Sar</taxon>
        <taxon>Alveolata</taxon>
        <taxon>Dinophyceae</taxon>
        <taxon>Suessiales</taxon>
        <taxon>Suessiaceae</taxon>
        <taxon>Polarella</taxon>
    </lineage>
</organism>
<comment type="catalytic activity">
    <reaction evidence="10">
        <text>O-phospho-L-threonyl-[protein] + H2O = L-threonyl-[protein] + phosphate</text>
        <dbReference type="Rhea" id="RHEA:47004"/>
        <dbReference type="Rhea" id="RHEA-COMP:11060"/>
        <dbReference type="Rhea" id="RHEA-COMP:11605"/>
        <dbReference type="ChEBI" id="CHEBI:15377"/>
        <dbReference type="ChEBI" id="CHEBI:30013"/>
        <dbReference type="ChEBI" id="CHEBI:43474"/>
        <dbReference type="ChEBI" id="CHEBI:61977"/>
        <dbReference type="EC" id="3.1.3.16"/>
    </reaction>
</comment>
<keyword evidence="6" id="KW-0460">Magnesium</keyword>
<feature type="region of interest" description="Disordered" evidence="11">
    <location>
        <begin position="119"/>
        <end position="141"/>
    </location>
</feature>
<evidence type="ECO:0000256" key="5">
    <source>
        <dbReference type="ARBA" id="ARBA00022801"/>
    </source>
</evidence>
<reference evidence="13" key="1">
    <citation type="submission" date="2021-02" db="EMBL/GenBank/DDBJ databases">
        <authorList>
            <person name="Dougan E. K."/>
            <person name="Rhodes N."/>
            <person name="Thang M."/>
            <person name="Chan C."/>
        </authorList>
    </citation>
    <scope>NUCLEOTIDE SEQUENCE</scope>
</reference>
<dbReference type="GO" id="GO:0004722">
    <property type="term" value="F:protein serine/threonine phosphatase activity"/>
    <property type="evidence" value="ECO:0007669"/>
    <property type="project" value="UniProtKB-EC"/>
</dbReference>
<evidence type="ECO:0000256" key="8">
    <source>
        <dbReference type="ARBA" id="ARBA00023211"/>
    </source>
</evidence>
<evidence type="ECO:0000313" key="14">
    <source>
        <dbReference type="Proteomes" id="UP000626109"/>
    </source>
</evidence>
<dbReference type="PROSITE" id="PS51746">
    <property type="entry name" value="PPM_2"/>
    <property type="match status" value="1"/>
</dbReference>
<evidence type="ECO:0000256" key="9">
    <source>
        <dbReference type="ARBA" id="ARBA00047761"/>
    </source>
</evidence>
<evidence type="ECO:0000256" key="11">
    <source>
        <dbReference type="SAM" id="MobiDB-lite"/>
    </source>
</evidence>
<gene>
    <name evidence="13" type="ORF">PGLA2088_LOCUS26552</name>
</gene>
<dbReference type="Gene3D" id="3.60.40.10">
    <property type="entry name" value="PPM-type phosphatase domain"/>
    <property type="match status" value="1"/>
</dbReference>
<feature type="compositionally biased region" description="Low complexity" evidence="11">
    <location>
        <begin position="119"/>
        <end position="140"/>
    </location>
</feature>
<evidence type="ECO:0000256" key="10">
    <source>
        <dbReference type="ARBA" id="ARBA00048336"/>
    </source>
</evidence>
<evidence type="ECO:0000256" key="6">
    <source>
        <dbReference type="ARBA" id="ARBA00022842"/>
    </source>
</evidence>
<evidence type="ECO:0000313" key="13">
    <source>
        <dbReference type="EMBL" id="CAE8689669.1"/>
    </source>
</evidence>
<feature type="region of interest" description="Disordered" evidence="11">
    <location>
        <begin position="1"/>
        <end position="57"/>
    </location>
</feature>
<keyword evidence="5" id="KW-0378">Hydrolase</keyword>
<dbReference type="EMBL" id="CAJNNW010027114">
    <property type="protein sequence ID" value="CAE8689669.1"/>
    <property type="molecule type" value="Genomic_DNA"/>
</dbReference>
<feature type="compositionally biased region" description="Basic and acidic residues" evidence="11">
    <location>
        <begin position="1"/>
        <end position="14"/>
    </location>
</feature>
<dbReference type="PANTHER" id="PTHR13832:SF803">
    <property type="entry name" value="PROTEIN PHOSPHATASE 1G"/>
    <property type="match status" value="1"/>
</dbReference>
<feature type="non-terminal residue" evidence="13">
    <location>
        <position position="1"/>
    </location>
</feature>
<comment type="catalytic activity">
    <reaction evidence="9">
        <text>O-phospho-L-seryl-[protein] + H2O = L-seryl-[protein] + phosphate</text>
        <dbReference type="Rhea" id="RHEA:20629"/>
        <dbReference type="Rhea" id="RHEA-COMP:9863"/>
        <dbReference type="Rhea" id="RHEA-COMP:11604"/>
        <dbReference type="ChEBI" id="CHEBI:15377"/>
        <dbReference type="ChEBI" id="CHEBI:29999"/>
        <dbReference type="ChEBI" id="CHEBI:43474"/>
        <dbReference type="ChEBI" id="CHEBI:83421"/>
        <dbReference type="EC" id="3.1.3.16"/>
    </reaction>
</comment>
<evidence type="ECO:0000256" key="4">
    <source>
        <dbReference type="ARBA" id="ARBA00022723"/>
    </source>
</evidence>
<comment type="cofactor">
    <cofactor evidence="1">
        <name>Mn(2+)</name>
        <dbReference type="ChEBI" id="CHEBI:29035"/>
    </cofactor>
</comment>
<protein>
    <recommendedName>
        <fullName evidence="3">protein-serine/threonine phosphatase</fullName>
        <ecNumber evidence="3">3.1.3.16</ecNumber>
    </recommendedName>
</protein>
<comment type="similarity">
    <text evidence="2">Belongs to the PP2C family.</text>
</comment>
<comment type="caution">
    <text evidence="13">The sequence shown here is derived from an EMBL/GenBank/DDBJ whole genome shotgun (WGS) entry which is preliminary data.</text>
</comment>
<dbReference type="AlphaFoldDB" id="A0A813JUD8"/>
<dbReference type="Pfam" id="PF00481">
    <property type="entry name" value="PP2C"/>
    <property type="match status" value="1"/>
</dbReference>
<dbReference type="SUPFAM" id="SSF81606">
    <property type="entry name" value="PP2C-like"/>
    <property type="match status" value="1"/>
</dbReference>
<evidence type="ECO:0000256" key="3">
    <source>
        <dbReference type="ARBA" id="ARBA00013081"/>
    </source>
</evidence>
<dbReference type="InterPro" id="IPR015655">
    <property type="entry name" value="PP2C"/>
</dbReference>
<proteinExistence type="inferred from homology"/>
<feature type="compositionally biased region" description="Basic and acidic residues" evidence="11">
    <location>
        <begin position="30"/>
        <end position="57"/>
    </location>
</feature>
<evidence type="ECO:0000256" key="2">
    <source>
        <dbReference type="ARBA" id="ARBA00006702"/>
    </source>
</evidence>